<dbReference type="Pfam" id="PF00291">
    <property type="entry name" value="PALP"/>
    <property type="match status" value="1"/>
</dbReference>
<dbReference type="Proteomes" id="UP001314263">
    <property type="component" value="Unassembled WGS sequence"/>
</dbReference>
<evidence type="ECO:0000256" key="2">
    <source>
        <dbReference type="ARBA" id="ARBA00007103"/>
    </source>
</evidence>
<feature type="domain" description="Tryptophan synthase beta chain-like PALP" evidence="10">
    <location>
        <begin position="74"/>
        <end position="360"/>
    </location>
</feature>
<comment type="caution">
    <text evidence="11">The sequence shown here is derived from an EMBL/GenBank/DDBJ whole genome shotgun (WGS) entry which is preliminary data.</text>
</comment>
<dbReference type="NCBIfam" id="TIGR01139">
    <property type="entry name" value="cysK"/>
    <property type="match status" value="1"/>
</dbReference>
<dbReference type="InterPro" id="IPR005859">
    <property type="entry name" value="CysK"/>
</dbReference>
<evidence type="ECO:0000256" key="6">
    <source>
        <dbReference type="ARBA" id="ARBA00023192"/>
    </source>
</evidence>
<feature type="binding site" evidence="7">
    <location>
        <position position="333"/>
    </location>
    <ligand>
        <name>pyridoxal 5'-phosphate</name>
        <dbReference type="ChEBI" id="CHEBI:597326"/>
    </ligand>
</feature>
<evidence type="ECO:0000256" key="4">
    <source>
        <dbReference type="ARBA" id="ARBA00022679"/>
    </source>
</evidence>
<name>A0AAV1IAR0_9CHLO</name>
<dbReference type="InterPro" id="IPR050214">
    <property type="entry name" value="Cys_Synth/Cystath_Beta-Synth"/>
</dbReference>
<dbReference type="InterPro" id="IPR001216">
    <property type="entry name" value="P-phosphate_BS"/>
</dbReference>
<comment type="catalytic activity">
    <reaction evidence="9">
        <text>O-acetyl-L-serine + hydrogen sulfide = L-cysteine + acetate</text>
        <dbReference type="Rhea" id="RHEA:14829"/>
        <dbReference type="ChEBI" id="CHEBI:29919"/>
        <dbReference type="ChEBI" id="CHEBI:30089"/>
        <dbReference type="ChEBI" id="CHEBI:35235"/>
        <dbReference type="ChEBI" id="CHEBI:58340"/>
        <dbReference type="EC" id="2.5.1.47"/>
    </reaction>
</comment>
<feature type="binding site" evidence="7">
    <location>
        <begin position="245"/>
        <end position="249"/>
    </location>
    <ligand>
        <name>pyridoxal 5'-phosphate</name>
        <dbReference type="ChEBI" id="CHEBI:597326"/>
    </ligand>
</feature>
<evidence type="ECO:0000313" key="12">
    <source>
        <dbReference type="Proteomes" id="UP001314263"/>
    </source>
</evidence>
<keyword evidence="12" id="KW-1185">Reference proteome</keyword>
<keyword evidence="5 7" id="KW-0663">Pyridoxal phosphate</keyword>
<dbReference type="AlphaFoldDB" id="A0AAV1IAR0"/>
<evidence type="ECO:0000259" key="10">
    <source>
        <dbReference type="Pfam" id="PF00291"/>
    </source>
</evidence>
<dbReference type="GO" id="GO:0006535">
    <property type="term" value="P:cysteine biosynthetic process from serine"/>
    <property type="evidence" value="ECO:0007669"/>
    <property type="project" value="UniProtKB-UniRule"/>
</dbReference>
<proteinExistence type="inferred from homology"/>
<evidence type="ECO:0000256" key="9">
    <source>
        <dbReference type="RuleBase" id="RU003985"/>
    </source>
</evidence>
<comment type="cofactor">
    <cofactor evidence="1 7 9">
        <name>pyridoxal 5'-phosphate</name>
        <dbReference type="ChEBI" id="CHEBI:597326"/>
    </cofactor>
</comment>
<gene>
    <name evidence="11" type="primary">RCS3</name>
    <name evidence="11" type="ORF">CVIRNUC_007016</name>
</gene>
<dbReference type="Gene3D" id="3.40.50.1100">
    <property type="match status" value="2"/>
</dbReference>
<dbReference type="FunFam" id="3.40.50.1100:FF:000006">
    <property type="entry name" value="Cysteine synthase"/>
    <property type="match status" value="1"/>
</dbReference>
<protein>
    <recommendedName>
        <fullName evidence="9">Cysteine synthase</fullName>
        <ecNumber evidence="9">2.5.1.47</ecNumber>
    </recommendedName>
</protein>
<accession>A0AAV1IAR0</accession>
<keyword evidence="6 9" id="KW-0198">Cysteine biosynthesis</keyword>
<dbReference type="InterPro" id="IPR005856">
    <property type="entry name" value="Cys_synth"/>
</dbReference>
<organism evidence="11 12">
    <name type="scientific">Coccomyxa viridis</name>
    <dbReference type="NCBI Taxonomy" id="1274662"/>
    <lineage>
        <taxon>Eukaryota</taxon>
        <taxon>Viridiplantae</taxon>
        <taxon>Chlorophyta</taxon>
        <taxon>core chlorophytes</taxon>
        <taxon>Trebouxiophyceae</taxon>
        <taxon>Trebouxiophyceae incertae sedis</taxon>
        <taxon>Coccomyxaceae</taxon>
        <taxon>Coccomyxa</taxon>
    </lineage>
</organism>
<dbReference type="FunFam" id="3.40.50.1100:FF:000130">
    <property type="entry name" value="Cysteine synthase"/>
    <property type="match status" value="1"/>
</dbReference>
<comment type="similarity">
    <text evidence="2 9">Belongs to the cysteine synthase/cystathionine beta-synthase family.</text>
</comment>
<dbReference type="NCBIfam" id="TIGR01136">
    <property type="entry name" value="cysKM"/>
    <property type="match status" value="1"/>
</dbReference>
<evidence type="ECO:0000256" key="3">
    <source>
        <dbReference type="ARBA" id="ARBA00022605"/>
    </source>
</evidence>
<evidence type="ECO:0000256" key="8">
    <source>
        <dbReference type="PIRSR" id="PIRSR605856-51"/>
    </source>
</evidence>
<dbReference type="EMBL" id="CAUYUE010000009">
    <property type="protein sequence ID" value="CAK0783816.1"/>
    <property type="molecule type" value="Genomic_DNA"/>
</dbReference>
<dbReference type="InterPro" id="IPR001926">
    <property type="entry name" value="TrpB-like_PALP"/>
</dbReference>
<evidence type="ECO:0000256" key="5">
    <source>
        <dbReference type="ARBA" id="ARBA00022898"/>
    </source>
</evidence>
<dbReference type="PANTHER" id="PTHR10314">
    <property type="entry name" value="CYSTATHIONINE BETA-SYNTHASE"/>
    <property type="match status" value="1"/>
</dbReference>
<dbReference type="GO" id="GO:0004124">
    <property type="term" value="F:cysteine synthase activity"/>
    <property type="evidence" value="ECO:0007669"/>
    <property type="project" value="UniProtKB-UniRule"/>
</dbReference>
<evidence type="ECO:0000256" key="7">
    <source>
        <dbReference type="PIRSR" id="PIRSR605856-50"/>
    </source>
</evidence>
<keyword evidence="4 9" id="KW-0808">Transferase</keyword>
<evidence type="ECO:0000256" key="1">
    <source>
        <dbReference type="ARBA" id="ARBA00001933"/>
    </source>
</evidence>
<feature type="modified residue" description="N6-(pyridoxal phosphate)lysine" evidence="8">
    <location>
        <position position="110"/>
    </location>
</feature>
<dbReference type="InterPro" id="IPR036052">
    <property type="entry name" value="TrpB-like_PALP_sf"/>
</dbReference>
<dbReference type="PROSITE" id="PS00901">
    <property type="entry name" value="CYS_SYNTHASE"/>
    <property type="match status" value="1"/>
</dbReference>
<dbReference type="SUPFAM" id="SSF53686">
    <property type="entry name" value="Tryptophan synthase beta subunit-like PLP-dependent enzymes"/>
    <property type="match status" value="1"/>
</dbReference>
<keyword evidence="3 9" id="KW-0028">Amino-acid biosynthesis</keyword>
<evidence type="ECO:0000313" key="11">
    <source>
        <dbReference type="EMBL" id="CAK0783816.1"/>
    </source>
</evidence>
<sequence>MKGLGSSETCCCSCLGRAVAGSGHSSRLGLTTPALPFMQGNARQRRRVLVTYAGYSQVSTLAAGPRQGIKSDATELVGSTPMVFLNKVNERCFAKIACKLELMEPCSSVKDRIAFNMIKRAEEQGIISPEHTTLVEPTSGNTGVGLAFVASARGYKLILTMPDTMSTERRILLKAFGAKLVLTNGRLGMTGAIQKAEEIVERTEGAYMLQQFENPANPEVHYATTGPEIWRDTAGTVDILVAGVGTGGTIMGSGRYLQEQKSTVQLVAVEPVESAVLSGGKPGYHQIQGIGAGFIPKVLNLDMMDEVIAISSKESVVMARRLALEEGLLCGISSGAAVAAAIRVAQRPENKGKLIVVVLPSFGERYLSTVLFNNLWAKDADAESAMPHEWRMCSGEEAAQTSEPKL</sequence>
<dbReference type="EC" id="2.5.1.47" evidence="9"/>
<feature type="binding site" evidence="7">
    <location>
        <position position="141"/>
    </location>
    <ligand>
        <name>pyridoxal 5'-phosphate</name>
        <dbReference type="ChEBI" id="CHEBI:597326"/>
    </ligand>
</feature>
<reference evidence="11 12" key="1">
    <citation type="submission" date="2023-10" db="EMBL/GenBank/DDBJ databases">
        <authorList>
            <person name="Maclean D."/>
            <person name="Macfadyen A."/>
        </authorList>
    </citation>
    <scope>NUCLEOTIDE SEQUENCE [LARGE SCALE GENOMIC DNA]</scope>
</reference>
<dbReference type="CDD" id="cd01561">
    <property type="entry name" value="CBS_like"/>
    <property type="match status" value="1"/>
</dbReference>